<dbReference type="AlphaFoldDB" id="A0A7R9I275"/>
<feature type="region of interest" description="Disordered" evidence="1">
    <location>
        <begin position="1"/>
        <end position="20"/>
    </location>
</feature>
<evidence type="ECO:0000313" key="2">
    <source>
        <dbReference type="EMBL" id="CAD7442818.1"/>
    </source>
</evidence>
<reference evidence="2" key="1">
    <citation type="submission" date="2020-11" db="EMBL/GenBank/DDBJ databases">
        <authorList>
            <person name="Tran Van P."/>
        </authorList>
    </citation>
    <scope>NUCLEOTIDE SEQUENCE</scope>
</reference>
<gene>
    <name evidence="2" type="ORF">TBIB3V08_LOCUS5240</name>
</gene>
<dbReference type="EMBL" id="OD565865">
    <property type="protein sequence ID" value="CAD7442818.1"/>
    <property type="molecule type" value="Genomic_DNA"/>
</dbReference>
<organism evidence="2">
    <name type="scientific">Timema bartmani</name>
    <dbReference type="NCBI Taxonomy" id="61472"/>
    <lineage>
        <taxon>Eukaryota</taxon>
        <taxon>Metazoa</taxon>
        <taxon>Ecdysozoa</taxon>
        <taxon>Arthropoda</taxon>
        <taxon>Hexapoda</taxon>
        <taxon>Insecta</taxon>
        <taxon>Pterygota</taxon>
        <taxon>Neoptera</taxon>
        <taxon>Polyneoptera</taxon>
        <taxon>Phasmatodea</taxon>
        <taxon>Timematodea</taxon>
        <taxon>Timematoidea</taxon>
        <taxon>Timematidae</taxon>
        <taxon>Timema</taxon>
    </lineage>
</organism>
<protein>
    <submittedName>
        <fullName evidence="2">Uncharacterized protein</fullName>
    </submittedName>
</protein>
<feature type="region of interest" description="Disordered" evidence="1">
    <location>
        <begin position="37"/>
        <end position="89"/>
    </location>
</feature>
<evidence type="ECO:0000256" key="1">
    <source>
        <dbReference type="SAM" id="MobiDB-lite"/>
    </source>
</evidence>
<proteinExistence type="predicted"/>
<sequence length="178" mass="19630">MEPGSIPDAMDPGYIPGVRDPGFIPDARDLGSILDTMEPDVKDSGYIPDARDPGSIPDARDLGSIPDAGNHSCIPSASTKTSPEYSPETVNDPLLLLQKKQQRFHSPVIRLVASPTDAEHFDIAHCIEYCCSFLQREVDWGVQRKEKSNLASVIFEKTNDRAKTTHWQNVLYSAVHSP</sequence>
<feature type="compositionally biased region" description="Polar residues" evidence="1">
    <location>
        <begin position="73"/>
        <end position="84"/>
    </location>
</feature>
<name>A0A7R9I275_9NEOP</name>
<accession>A0A7R9I275</accession>